<organism evidence="2 3">
    <name type="scientific">Chaetomium strumarium</name>
    <dbReference type="NCBI Taxonomy" id="1170767"/>
    <lineage>
        <taxon>Eukaryota</taxon>
        <taxon>Fungi</taxon>
        <taxon>Dikarya</taxon>
        <taxon>Ascomycota</taxon>
        <taxon>Pezizomycotina</taxon>
        <taxon>Sordariomycetes</taxon>
        <taxon>Sordariomycetidae</taxon>
        <taxon>Sordariales</taxon>
        <taxon>Chaetomiaceae</taxon>
        <taxon>Chaetomium</taxon>
    </lineage>
</organism>
<sequence length="201" mass="23687">MLWVEGFNKVSLFIKPQQQPGTCDGRKEDIAEGNYLINQASLHVQRAKQSGEMPIIMPAILIHRHAWQAWQQGQRTHRSDNRPPRSRQSRTTLLRSSVQEFSYPFDISFPEQISIMIISVPVHCSQHRVRRPIVVGWEPSRKHERERGERMRRGLRPHRNDPYDQTTRRHYYQPPRLEPWPSLADVFDVSEAVPVLSLIWK</sequence>
<gene>
    <name evidence="2" type="ORF">B0T15DRAFT_213462</name>
</gene>
<feature type="region of interest" description="Disordered" evidence="1">
    <location>
        <begin position="71"/>
        <end position="92"/>
    </location>
</feature>
<feature type="region of interest" description="Disordered" evidence="1">
    <location>
        <begin position="143"/>
        <end position="167"/>
    </location>
</feature>
<reference evidence="2" key="2">
    <citation type="submission" date="2023-06" db="EMBL/GenBank/DDBJ databases">
        <authorList>
            <consortium name="Lawrence Berkeley National Laboratory"/>
            <person name="Mondo S.J."/>
            <person name="Hensen N."/>
            <person name="Bonometti L."/>
            <person name="Westerberg I."/>
            <person name="Brannstrom I.O."/>
            <person name="Guillou S."/>
            <person name="Cros-Aarteil S."/>
            <person name="Calhoun S."/>
            <person name="Haridas S."/>
            <person name="Kuo A."/>
            <person name="Pangilinan J."/>
            <person name="Riley R."/>
            <person name="Labutti K."/>
            <person name="Andreopoulos B."/>
            <person name="Lipzen A."/>
            <person name="Chen C."/>
            <person name="Yanf M."/>
            <person name="Daum C."/>
            <person name="Ng V."/>
            <person name="Clum A."/>
            <person name="Steindorff A."/>
            <person name="Ohm R."/>
            <person name="Martin F."/>
            <person name="Silar P."/>
            <person name="Natvig D."/>
            <person name="Lalanne C."/>
            <person name="Gautier V."/>
            <person name="Ament-Velasquez S.L."/>
            <person name="Kruys A."/>
            <person name="Hutchinson M.I."/>
            <person name="Powell A.J."/>
            <person name="Barry K."/>
            <person name="Miller A.N."/>
            <person name="Grigoriev I.V."/>
            <person name="Debuchy R."/>
            <person name="Gladieux P."/>
            <person name="Thoren M.H."/>
            <person name="Johannesson H."/>
        </authorList>
    </citation>
    <scope>NUCLEOTIDE SEQUENCE</scope>
    <source>
        <strain evidence="2">CBS 333.67</strain>
    </source>
</reference>
<evidence type="ECO:0000313" key="3">
    <source>
        <dbReference type="Proteomes" id="UP001273166"/>
    </source>
</evidence>
<dbReference type="RefSeq" id="XP_062721662.1">
    <property type="nucleotide sequence ID" value="XM_062862700.1"/>
</dbReference>
<comment type="caution">
    <text evidence="2">The sequence shown here is derived from an EMBL/GenBank/DDBJ whole genome shotgun (WGS) entry which is preliminary data.</text>
</comment>
<dbReference type="AlphaFoldDB" id="A0AAJ0M1V7"/>
<feature type="compositionally biased region" description="Basic and acidic residues" evidence="1">
    <location>
        <begin position="143"/>
        <end position="162"/>
    </location>
</feature>
<proteinExistence type="predicted"/>
<dbReference type="EMBL" id="JAUDZG010000004">
    <property type="protein sequence ID" value="KAK3305882.1"/>
    <property type="molecule type" value="Genomic_DNA"/>
</dbReference>
<keyword evidence="3" id="KW-1185">Reference proteome</keyword>
<dbReference type="Proteomes" id="UP001273166">
    <property type="component" value="Unassembled WGS sequence"/>
</dbReference>
<name>A0AAJ0M1V7_9PEZI</name>
<evidence type="ECO:0000256" key="1">
    <source>
        <dbReference type="SAM" id="MobiDB-lite"/>
    </source>
</evidence>
<accession>A0AAJ0M1V7</accession>
<dbReference type="GeneID" id="87881529"/>
<protein>
    <submittedName>
        <fullName evidence="2">Uncharacterized protein</fullName>
    </submittedName>
</protein>
<evidence type="ECO:0000313" key="2">
    <source>
        <dbReference type="EMBL" id="KAK3305882.1"/>
    </source>
</evidence>
<reference evidence="2" key="1">
    <citation type="journal article" date="2023" name="Mol. Phylogenet. Evol.">
        <title>Genome-scale phylogeny and comparative genomics of the fungal order Sordariales.</title>
        <authorList>
            <person name="Hensen N."/>
            <person name="Bonometti L."/>
            <person name="Westerberg I."/>
            <person name="Brannstrom I.O."/>
            <person name="Guillou S."/>
            <person name="Cros-Aarteil S."/>
            <person name="Calhoun S."/>
            <person name="Haridas S."/>
            <person name="Kuo A."/>
            <person name="Mondo S."/>
            <person name="Pangilinan J."/>
            <person name="Riley R."/>
            <person name="LaButti K."/>
            <person name="Andreopoulos B."/>
            <person name="Lipzen A."/>
            <person name="Chen C."/>
            <person name="Yan M."/>
            <person name="Daum C."/>
            <person name="Ng V."/>
            <person name="Clum A."/>
            <person name="Steindorff A."/>
            <person name="Ohm R.A."/>
            <person name="Martin F."/>
            <person name="Silar P."/>
            <person name="Natvig D.O."/>
            <person name="Lalanne C."/>
            <person name="Gautier V."/>
            <person name="Ament-Velasquez S.L."/>
            <person name="Kruys A."/>
            <person name="Hutchinson M.I."/>
            <person name="Powell A.J."/>
            <person name="Barry K."/>
            <person name="Miller A.N."/>
            <person name="Grigoriev I.V."/>
            <person name="Debuchy R."/>
            <person name="Gladieux P."/>
            <person name="Hiltunen Thoren M."/>
            <person name="Johannesson H."/>
        </authorList>
    </citation>
    <scope>NUCLEOTIDE SEQUENCE</scope>
    <source>
        <strain evidence="2">CBS 333.67</strain>
    </source>
</reference>